<dbReference type="Proteomes" id="UP000595197">
    <property type="component" value="Chromosome"/>
</dbReference>
<feature type="region of interest" description="Disordered" evidence="9">
    <location>
        <begin position="443"/>
        <end position="464"/>
    </location>
</feature>
<evidence type="ECO:0000256" key="1">
    <source>
        <dbReference type="ARBA" id="ARBA00001913"/>
    </source>
</evidence>
<feature type="domain" description="Peptidase M10 serralysin C-terminal" evidence="10">
    <location>
        <begin position="493"/>
        <end position="622"/>
    </location>
</feature>
<sequence>MSQSPAKRWDAPVLKPNHTVIDLSKTGSRTVWTFDKDEDVLFIASDEVRTLDRLQTVGGNNIVLIGGKFEPKSHGSAAGTLNFTKVNGSVYVEGVHIDHRHVGGKDAINFYGAAGKRADFILQNSLIENVKGSYHGIHGDVFQPQGPVGDLKFFNVTGTTTYQGLFLQPRDPIGSVTLENVEMRKLPGGDAKSWLYYFAQPGDQKYPVSFKNVLVTEQPGQRAEYNSVYPSAWLDGAVRKGDTITFPNHPYTGSIKVGTVGFVSAGEVGLNFDRSGYGNGELSSSGAFRGSTADDVFKGDYDRDLVDYSWVKSGVVVDLSLGKASGGGGNDRLSGIDNVIGSPYADRLIGDDDPSVLVGNAGNDTLIGNGGADHLSGGSGNDLLDGGTGADKMIGGAGDDIFVVDNPRDVTEEHAGEGRDTVQSSISWTLGSAIENLTITSSAGLTGRGNREANVIRGGDGPDKLHGLDGNDSLLGGDGNDHLYGGAGADILQGGAGRDVLKGGDGNDILTGGAGMDRLYGGSGADVFVFETTRDSPPGWGQRDSILDFQRGSDRIDLTGIDANSAAGGNQAFTFIGEARFGKVAGQLAWSKVKDFKLVQGDVDGDGRPDFEIQVYGIAAVEKSMFLL</sequence>
<gene>
    <name evidence="11" type="ORF">IGS68_08885</name>
</gene>
<dbReference type="Gene3D" id="2.150.10.10">
    <property type="entry name" value="Serralysin-like metalloprotease, C-terminal"/>
    <property type="match status" value="4"/>
</dbReference>
<dbReference type="InterPro" id="IPR011049">
    <property type="entry name" value="Serralysin-like_metalloprot_C"/>
</dbReference>
<evidence type="ECO:0000256" key="7">
    <source>
        <dbReference type="ARBA" id="ARBA00023026"/>
    </source>
</evidence>
<evidence type="ECO:0000256" key="4">
    <source>
        <dbReference type="ARBA" id="ARBA00022525"/>
    </source>
</evidence>
<evidence type="ECO:0000313" key="12">
    <source>
        <dbReference type="Proteomes" id="UP000595197"/>
    </source>
</evidence>
<dbReference type="SUPFAM" id="SSF51126">
    <property type="entry name" value="Pectin lyase-like"/>
    <property type="match status" value="1"/>
</dbReference>
<evidence type="ECO:0000256" key="5">
    <source>
        <dbReference type="ARBA" id="ARBA00022656"/>
    </source>
</evidence>
<proteinExistence type="predicted"/>
<evidence type="ECO:0000256" key="3">
    <source>
        <dbReference type="ARBA" id="ARBA00004613"/>
    </source>
</evidence>
<name>A0ABX7BAA8_9PROT</name>
<protein>
    <submittedName>
        <fullName evidence="11">M10 family metallopeptidase C-terminal domain-containing protein</fullName>
    </submittedName>
</protein>
<dbReference type="PANTHER" id="PTHR38340">
    <property type="entry name" value="S-LAYER PROTEIN"/>
    <property type="match status" value="1"/>
</dbReference>
<dbReference type="PROSITE" id="PS00330">
    <property type="entry name" value="HEMOLYSIN_CALCIUM"/>
    <property type="match status" value="6"/>
</dbReference>
<accession>A0ABX7BAA8</accession>
<keyword evidence="4" id="KW-0964">Secreted</keyword>
<evidence type="ECO:0000256" key="2">
    <source>
        <dbReference type="ARBA" id="ARBA00004370"/>
    </source>
</evidence>
<keyword evidence="12" id="KW-1185">Reference proteome</keyword>
<dbReference type="PRINTS" id="PR00313">
    <property type="entry name" value="CABNDNGRPT"/>
</dbReference>
<dbReference type="EMBL" id="CP067420">
    <property type="protein sequence ID" value="QQP91301.1"/>
    <property type="molecule type" value="Genomic_DNA"/>
</dbReference>
<organism evidence="11 12">
    <name type="scientific">Skermanella cutis</name>
    <dbReference type="NCBI Taxonomy" id="2775420"/>
    <lineage>
        <taxon>Bacteria</taxon>
        <taxon>Pseudomonadati</taxon>
        <taxon>Pseudomonadota</taxon>
        <taxon>Alphaproteobacteria</taxon>
        <taxon>Rhodospirillales</taxon>
        <taxon>Azospirillaceae</taxon>
        <taxon>Skermanella</taxon>
    </lineage>
</organism>
<dbReference type="Pfam" id="PF00353">
    <property type="entry name" value="HemolysinCabind"/>
    <property type="match status" value="3"/>
</dbReference>
<evidence type="ECO:0000256" key="9">
    <source>
        <dbReference type="SAM" id="MobiDB-lite"/>
    </source>
</evidence>
<dbReference type="SUPFAM" id="SSF51120">
    <property type="entry name" value="beta-Roll"/>
    <property type="match status" value="2"/>
</dbReference>
<evidence type="ECO:0000259" key="10">
    <source>
        <dbReference type="Pfam" id="PF08548"/>
    </source>
</evidence>
<dbReference type="InterPro" id="IPR013858">
    <property type="entry name" value="Peptidase_M10B_C"/>
</dbReference>
<comment type="subcellular location">
    <subcellularLocation>
        <location evidence="2">Membrane</location>
    </subcellularLocation>
    <subcellularLocation>
        <location evidence="3">Secreted</location>
    </subcellularLocation>
</comment>
<dbReference type="PANTHER" id="PTHR38340:SF1">
    <property type="entry name" value="S-LAYER PROTEIN"/>
    <property type="match status" value="1"/>
</dbReference>
<reference evidence="11" key="1">
    <citation type="submission" date="2021-02" db="EMBL/GenBank/DDBJ databases">
        <title>Skermanella TT6 skin isolate.</title>
        <authorList>
            <person name="Lee K."/>
            <person name="Ganzorig M."/>
        </authorList>
    </citation>
    <scope>NUCLEOTIDE SEQUENCE</scope>
    <source>
        <strain evidence="11">TT6</strain>
    </source>
</reference>
<dbReference type="Pfam" id="PF08548">
    <property type="entry name" value="Peptidase_M10_C"/>
    <property type="match status" value="1"/>
</dbReference>
<keyword evidence="8" id="KW-0472">Membrane</keyword>
<keyword evidence="5" id="KW-0800">Toxin</keyword>
<dbReference type="InterPro" id="IPR003995">
    <property type="entry name" value="RTX_toxin_determinant-A"/>
</dbReference>
<evidence type="ECO:0000256" key="8">
    <source>
        <dbReference type="ARBA" id="ARBA00023136"/>
    </source>
</evidence>
<dbReference type="InterPro" id="IPR001343">
    <property type="entry name" value="Hemolysn_Ca-bd"/>
</dbReference>
<evidence type="ECO:0000256" key="6">
    <source>
        <dbReference type="ARBA" id="ARBA00022737"/>
    </source>
</evidence>
<dbReference type="InterPro" id="IPR050557">
    <property type="entry name" value="RTX_toxin/Mannuronan_C5-epim"/>
</dbReference>
<evidence type="ECO:0000313" key="11">
    <source>
        <dbReference type="EMBL" id="QQP91301.1"/>
    </source>
</evidence>
<dbReference type="InterPro" id="IPR011050">
    <property type="entry name" value="Pectin_lyase_fold/virulence"/>
</dbReference>
<dbReference type="PRINTS" id="PR01488">
    <property type="entry name" value="RTXTOXINA"/>
</dbReference>
<keyword evidence="6" id="KW-0677">Repeat</keyword>
<comment type="cofactor">
    <cofactor evidence="1">
        <name>Ca(2+)</name>
        <dbReference type="ChEBI" id="CHEBI:29108"/>
    </cofactor>
</comment>
<dbReference type="InterPro" id="IPR018511">
    <property type="entry name" value="Hemolysin-typ_Ca-bd_CS"/>
</dbReference>
<keyword evidence="7" id="KW-0843">Virulence</keyword>